<keyword evidence="5" id="KW-1185">Reference proteome</keyword>
<keyword evidence="2" id="KW-0288">FMN</keyword>
<dbReference type="Proteomes" id="UP000626697">
    <property type="component" value="Unassembled WGS sequence"/>
</dbReference>
<protein>
    <submittedName>
        <fullName evidence="4">Multimeric flavodoxin WrbA</fullName>
    </submittedName>
</protein>
<organism evidence="4 5">
    <name type="scientific">Peribacillus huizhouensis</name>
    <dbReference type="NCBI Taxonomy" id="1501239"/>
    <lineage>
        <taxon>Bacteria</taxon>
        <taxon>Bacillati</taxon>
        <taxon>Bacillota</taxon>
        <taxon>Bacilli</taxon>
        <taxon>Bacillales</taxon>
        <taxon>Bacillaceae</taxon>
        <taxon>Peribacillus</taxon>
    </lineage>
</organism>
<dbReference type="SUPFAM" id="SSF52218">
    <property type="entry name" value="Flavoproteins"/>
    <property type="match status" value="1"/>
</dbReference>
<dbReference type="Pfam" id="PF03358">
    <property type="entry name" value="FMN_red"/>
    <property type="match status" value="1"/>
</dbReference>
<evidence type="ECO:0000256" key="1">
    <source>
        <dbReference type="ARBA" id="ARBA00022630"/>
    </source>
</evidence>
<reference evidence="4 5" key="1">
    <citation type="submission" date="2020-08" db="EMBL/GenBank/DDBJ databases">
        <title>Genomic Encyclopedia of Type Strains, Phase IV (KMG-IV): sequencing the most valuable type-strain genomes for metagenomic binning, comparative biology and taxonomic classification.</title>
        <authorList>
            <person name="Goeker M."/>
        </authorList>
    </citation>
    <scope>NUCLEOTIDE SEQUENCE [LARGE SCALE GENOMIC DNA]</scope>
    <source>
        <strain evidence="4 5">DSM 105481</strain>
    </source>
</reference>
<feature type="domain" description="NADPH-dependent FMN reductase-like" evidence="3">
    <location>
        <begin position="1"/>
        <end position="124"/>
    </location>
</feature>
<dbReference type="PANTHER" id="PTHR43278:SF4">
    <property type="entry name" value="NAD(P)H-DEPENDENT FMN-CONTAINING OXIDOREDUCTASE YWQN-RELATED"/>
    <property type="match status" value="1"/>
</dbReference>
<gene>
    <name evidence="4" type="ORF">HNP81_001648</name>
</gene>
<sequence length="183" mass="20881">MTIAVIYGGNRPNGNTESLTKLATQGLVVEEIYLKDYLIEPIIDKRHAEEGFPEINDDYDSIIDRILLHDILIFSTPIYWYSMTGTMKNFIDRWSQTLKDAKYPDFKNQMSQKRAYVVAVGGDKPYMKGLPLIQQFQHIFDFVGTTFDGYIIGEGNKPGEIVQDMNALFAAEQLRKKLQNASS</sequence>
<dbReference type="InterPro" id="IPR005025">
    <property type="entry name" value="FMN_Rdtase-like_dom"/>
</dbReference>
<dbReference type="InterPro" id="IPR051796">
    <property type="entry name" value="ISF_SsuE-like"/>
</dbReference>
<dbReference type="EMBL" id="JACJHX010000004">
    <property type="protein sequence ID" value="MBA9026363.1"/>
    <property type="molecule type" value="Genomic_DNA"/>
</dbReference>
<dbReference type="RefSeq" id="WP_028390040.1">
    <property type="nucleotide sequence ID" value="NZ_JACJHX010000004.1"/>
</dbReference>
<proteinExistence type="predicted"/>
<dbReference type="Gene3D" id="3.40.50.360">
    <property type="match status" value="1"/>
</dbReference>
<evidence type="ECO:0000313" key="5">
    <source>
        <dbReference type="Proteomes" id="UP000626697"/>
    </source>
</evidence>
<evidence type="ECO:0000313" key="4">
    <source>
        <dbReference type="EMBL" id="MBA9026363.1"/>
    </source>
</evidence>
<dbReference type="InterPro" id="IPR029039">
    <property type="entry name" value="Flavoprotein-like_sf"/>
</dbReference>
<dbReference type="PANTHER" id="PTHR43278">
    <property type="entry name" value="NAD(P)H-DEPENDENT FMN-CONTAINING OXIDOREDUCTASE YWQN-RELATED"/>
    <property type="match status" value="1"/>
</dbReference>
<name>A0ABR6CMX4_9BACI</name>
<keyword evidence="1" id="KW-0285">Flavoprotein</keyword>
<accession>A0ABR6CMX4</accession>
<comment type="caution">
    <text evidence="4">The sequence shown here is derived from an EMBL/GenBank/DDBJ whole genome shotgun (WGS) entry which is preliminary data.</text>
</comment>
<evidence type="ECO:0000259" key="3">
    <source>
        <dbReference type="Pfam" id="PF03358"/>
    </source>
</evidence>
<evidence type="ECO:0000256" key="2">
    <source>
        <dbReference type="ARBA" id="ARBA00022643"/>
    </source>
</evidence>